<dbReference type="PANTHER" id="PTHR21064:SF6">
    <property type="entry name" value="AMINOGLYCOSIDE PHOSPHOTRANSFERASE DOMAIN-CONTAINING PROTEIN"/>
    <property type="match status" value="1"/>
</dbReference>
<evidence type="ECO:0000259" key="2">
    <source>
        <dbReference type="Pfam" id="PF01636"/>
    </source>
</evidence>
<dbReference type="PANTHER" id="PTHR21064">
    <property type="entry name" value="AMINOGLYCOSIDE PHOSPHOTRANSFERASE DOMAIN-CONTAINING PROTEIN-RELATED"/>
    <property type="match status" value="1"/>
</dbReference>
<protein>
    <recommendedName>
        <fullName evidence="2">Aminoglycoside phosphotransferase domain-containing protein</fullName>
    </recommendedName>
</protein>
<organism evidence="3 4">
    <name type="scientific">Paenibacillus marchantiophytorum</name>
    <dbReference type="NCBI Taxonomy" id="1619310"/>
    <lineage>
        <taxon>Bacteria</taxon>
        <taxon>Bacillati</taxon>
        <taxon>Bacillota</taxon>
        <taxon>Bacilli</taxon>
        <taxon>Bacillales</taxon>
        <taxon>Paenibacillaceae</taxon>
        <taxon>Paenibacillus</taxon>
    </lineage>
</organism>
<dbReference type="RefSeq" id="WP_189017635.1">
    <property type="nucleotide sequence ID" value="NZ_BMHE01000039.1"/>
</dbReference>
<dbReference type="InterPro" id="IPR002575">
    <property type="entry name" value="Aminoglycoside_PTrfase"/>
</dbReference>
<name>A0ABQ1F7U9_9BACL</name>
<dbReference type="InterPro" id="IPR011009">
    <property type="entry name" value="Kinase-like_dom_sf"/>
</dbReference>
<accession>A0ABQ1F7U9</accession>
<proteinExistence type="inferred from homology"/>
<comment type="caution">
    <text evidence="3">The sequence shown here is derived from an EMBL/GenBank/DDBJ whole genome shotgun (WGS) entry which is preliminary data.</text>
</comment>
<feature type="domain" description="Aminoglycoside phosphotransferase" evidence="2">
    <location>
        <begin position="20"/>
        <end position="264"/>
    </location>
</feature>
<dbReference type="Proteomes" id="UP000615455">
    <property type="component" value="Unassembled WGS sequence"/>
</dbReference>
<dbReference type="Gene3D" id="3.90.1200.10">
    <property type="match status" value="1"/>
</dbReference>
<dbReference type="Pfam" id="PF01636">
    <property type="entry name" value="APH"/>
    <property type="match status" value="1"/>
</dbReference>
<dbReference type="InterPro" id="IPR050249">
    <property type="entry name" value="Pseudomonas-type_ThrB"/>
</dbReference>
<reference evidence="4" key="1">
    <citation type="journal article" date="2019" name="Int. J. Syst. Evol. Microbiol.">
        <title>The Global Catalogue of Microorganisms (GCM) 10K type strain sequencing project: providing services to taxonomists for standard genome sequencing and annotation.</title>
        <authorList>
            <consortium name="The Broad Institute Genomics Platform"/>
            <consortium name="The Broad Institute Genome Sequencing Center for Infectious Disease"/>
            <person name="Wu L."/>
            <person name="Ma J."/>
        </authorList>
    </citation>
    <scope>NUCLEOTIDE SEQUENCE [LARGE SCALE GENOMIC DNA]</scope>
    <source>
        <strain evidence="4">CGMCC 1.15043</strain>
    </source>
</reference>
<comment type="similarity">
    <text evidence="1">Belongs to the pseudomonas-type ThrB family.</text>
</comment>
<dbReference type="Gene3D" id="3.30.200.20">
    <property type="entry name" value="Phosphorylase Kinase, domain 1"/>
    <property type="match status" value="1"/>
</dbReference>
<evidence type="ECO:0000313" key="4">
    <source>
        <dbReference type="Proteomes" id="UP000615455"/>
    </source>
</evidence>
<evidence type="ECO:0000256" key="1">
    <source>
        <dbReference type="ARBA" id="ARBA00038240"/>
    </source>
</evidence>
<dbReference type="EMBL" id="BMHE01000039">
    <property type="protein sequence ID" value="GGA01191.1"/>
    <property type="molecule type" value="Genomic_DNA"/>
</dbReference>
<gene>
    <name evidence="3" type="ORF">GCM10008018_54460</name>
</gene>
<sequence length="325" mass="37520">MQEAIDELVRNYFKDETYTIESVPFGLTNLTKIITIDGEKYVIRIYNPYTKNIEGIEFESQITSFLNKKDLSFQVPVFLHTLTGNEYVQFSNGMLGALVSFVEGIVPALLDIKYAAEFGHVVGEISSTLINYETGLLEYQGKSFLEIYALHPLADHLAVISFMENPPFQIPETNLTFYQEMISSLDKNMHKLMELPKQLVHHDLLIFNLLAQNNKIVGVLDFDFTSIDASFMEFTICLNHILQMSNGSLEMAEAFIQGYVRHRKSLQLMTQVYHIAVLHFYIGMHHSGNDIKENFNYIFNQFYNRNNWLNKNSSSIKQLLELHML</sequence>
<keyword evidence="4" id="KW-1185">Reference proteome</keyword>
<evidence type="ECO:0000313" key="3">
    <source>
        <dbReference type="EMBL" id="GGA01191.1"/>
    </source>
</evidence>
<dbReference type="SUPFAM" id="SSF56112">
    <property type="entry name" value="Protein kinase-like (PK-like)"/>
    <property type="match status" value="1"/>
</dbReference>